<gene>
    <name evidence="1" type="ORF">AVEN_194677_1</name>
</gene>
<sequence>PSGKFEYPLEIICEKKAIISNFKSIQHPDLARNRSGYLSDGRYNSSSAEVGVLMAITGHSPTPPEGGMHYDRGQAPAIIVSTSRGENPVTCMAASHPHTRVVPSRLEGDPPINAQHLLDEAADWLKIMKFEAPELAQF</sequence>
<evidence type="ECO:0000313" key="2">
    <source>
        <dbReference type="Proteomes" id="UP000499080"/>
    </source>
</evidence>
<comment type="caution">
    <text evidence="1">The sequence shown here is derived from an EMBL/GenBank/DDBJ whole genome shotgun (WGS) entry which is preliminary data.</text>
</comment>
<name>A0A4Y2Q824_ARAVE</name>
<protein>
    <submittedName>
        <fullName evidence="1">Uncharacterized protein</fullName>
    </submittedName>
</protein>
<dbReference type="Proteomes" id="UP000499080">
    <property type="component" value="Unassembled WGS sequence"/>
</dbReference>
<dbReference type="AlphaFoldDB" id="A0A4Y2Q824"/>
<reference evidence="1 2" key="1">
    <citation type="journal article" date="2019" name="Sci. Rep.">
        <title>Orb-weaving spider Araneus ventricosus genome elucidates the spidroin gene catalogue.</title>
        <authorList>
            <person name="Kono N."/>
            <person name="Nakamura H."/>
            <person name="Ohtoshi R."/>
            <person name="Moran D.A.P."/>
            <person name="Shinohara A."/>
            <person name="Yoshida Y."/>
            <person name="Fujiwara M."/>
            <person name="Mori M."/>
            <person name="Tomita M."/>
            <person name="Arakawa K."/>
        </authorList>
    </citation>
    <scope>NUCLEOTIDE SEQUENCE [LARGE SCALE GENOMIC DNA]</scope>
</reference>
<proteinExistence type="predicted"/>
<organism evidence="1 2">
    <name type="scientific">Araneus ventricosus</name>
    <name type="common">Orbweaver spider</name>
    <name type="synonym">Epeira ventricosa</name>
    <dbReference type="NCBI Taxonomy" id="182803"/>
    <lineage>
        <taxon>Eukaryota</taxon>
        <taxon>Metazoa</taxon>
        <taxon>Ecdysozoa</taxon>
        <taxon>Arthropoda</taxon>
        <taxon>Chelicerata</taxon>
        <taxon>Arachnida</taxon>
        <taxon>Araneae</taxon>
        <taxon>Araneomorphae</taxon>
        <taxon>Entelegynae</taxon>
        <taxon>Araneoidea</taxon>
        <taxon>Araneidae</taxon>
        <taxon>Araneus</taxon>
    </lineage>
</organism>
<accession>A0A4Y2Q824</accession>
<dbReference type="EMBL" id="BGPR01012932">
    <property type="protein sequence ID" value="GBN58446.1"/>
    <property type="molecule type" value="Genomic_DNA"/>
</dbReference>
<evidence type="ECO:0000313" key="1">
    <source>
        <dbReference type="EMBL" id="GBN58446.1"/>
    </source>
</evidence>
<keyword evidence="2" id="KW-1185">Reference proteome</keyword>
<feature type="non-terminal residue" evidence="1">
    <location>
        <position position="1"/>
    </location>
</feature>